<evidence type="ECO:0000259" key="11">
    <source>
        <dbReference type="Pfam" id="PF08263"/>
    </source>
</evidence>
<keyword evidence="12" id="KW-0808">Transferase</keyword>
<dbReference type="Pfam" id="PF00560">
    <property type="entry name" value="LRR_1"/>
    <property type="match status" value="3"/>
</dbReference>
<dbReference type="InterPro" id="IPR032675">
    <property type="entry name" value="LRR_dom_sf"/>
</dbReference>
<proteinExistence type="inferred from homology"/>
<dbReference type="PANTHER" id="PTHR48060">
    <property type="entry name" value="DNA DAMAGE-REPAIR/TOLERATION PROTEIN DRT100"/>
    <property type="match status" value="1"/>
</dbReference>
<evidence type="ECO:0000256" key="6">
    <source>
        <dbReference type="ARBA" id="ARBA00022737"/>
    </source>
</evidence>
<dbReference type="EMBL" id="JACGWN010000010">
    <property type="protein sequence ID" value="KAL0428580.1"/>
    <property type="molecule type" value="Genomic_DNA"/>
</dbReference>
<dbReference type="InterPro" id="IPR053211">
    <property type="entry name" value="DNA_repair-toleration"/>
</dbReference>
<keyword evidence="6" id="KW-0677">Repeat</keyword>
<evidence type="ECO:0000313" key="12">
    <source>
        <dbReference type="EMBL" id="KAL0428580.1"/>
    </source>
</evidence>
<evidence type="ECO:0000256" key="3">
    <source>
        <dbReference type="ARBA" id="ARBA00022614"/>
    </source>
</evidence>
<dbReference type="AlphaFoldDB" id="A0AAW2VK07"/>
<dbReference type="PANTHER" id="PTHR48060:SF21">
    <property type="entry name" value="L DOMAIN-LIKE PROTEIN"/>
    <property type="match status" value="1"/>
</dbReference>
<comment type="subcellular location">
    <subcellularLocation>
        <location evidence="1">Membrane</location>
        <topology evidence="1">Single-pass type I membrane protein</topology>
    </subcellularLocation>
</comment>
<name>A0AAW2VK07_9LAMI</name>
<feature type="transmembrane region" description="Helical" evidence="10">
    <location>
        <begin position="7"/>
        <end position="27"/>
    </location>
</feature>
<keyword evidence="12" id="KW-0675">Receptor</keyword>
<organism evidence="12">
    <name type="scientific">Sesamum latifolium</name>
    <dbReference type="NCBI Taxonomy" id="2727402"/>
    <lineage>
        <taxon>Eukaryota</taxon>
        <taxon>Viridiplantae</taxon>
        <taxon>Streptophyta</taxon>
        <taxon>Embryophyta</taxon>
        <taxon>Tracheophyta</taxon>
        <taxon>Spermatophyta</taxon>
        <taxon>Magnoliopsida</taxon>
        <taxon>eudicotyledons</taxon>
        <taxon>Gunneridae</taxon>
        <taxon>Pentapetalae</taxon>
        <taxon>asterids</taxon>
        <taxon>lamiids</taxon>
        <taxon>Lamiales</taxon>
        <taxon>Pedaliaceae</taxon>
        <taxon>Sesamum</taxon>
    </lineage>
</organism>
<evidence type="ECO:0000256" key="1">
    <source>
        <dbReference type="ARBA" id="ARBA00004479"/>
    </source>
</evidence>
<dbReference type="GO" id="GO:0016020">
    <property type="term" value="C:membrane"/>
    <property type="evidence" value="ECO:0007669"/>
    <property type="project" value="UniProtKB-SubCell"/>
</dbReference>
<keyword evidence="3" id="KW-0433">Leucine-rich repeat</keyword>
<dbReference type="SUPFAM" id="SSF52058">
    <property type="entry name" value="L domain-like"/>
    <property type="match status" value="1"/>
</dbReference>
<dbReference type="Pfam" id="PF08263">
    <property type="entry name" value="LRRNT_2"/>
    <property type="match status" value="1"/>
</dbReference>
<evidence type="ECO:0000256" key="4">
    <source>
        <dbReference type="ARBA" id="ARBA00022692"/>
    </source>
</evidence>
<keyword evidence="8 10" id="KW-0472">Membrane</keyword>
<comment type="similarity">
    <text evidence="2">Belongs to the RLP family.</text>
</comment>
<keyword evidence="12" id="KW-0418">Kinase</keyword>
<dbReference type="Gene3D" id="3.80.10.10">
    <property type="entry name" value="Ribonuclease Inhibitor"/>
    <property type="match status" value="1"/>
</dbReference>
<reference evidence="12" key="1">
    <citation type="submission" date="2020-06" db="EMBL/GenBank/DDBJ databases">
        <authorList>
            <person name="Li T."/>
            <person name="Hu X."/>
            <person name="Zhang T."/>
            <person name="Song X."/>
            <person name="Zhang H."/>
            <person name="Dai N."/>
            <person name="Sheng W."/>
            <person name="Hou X."/>
            <person name="Wei L."/>
        </authorList>
    </citation>
    <scope>NUCLEOTIDE SEQUENCE</scope>
    <source>
        <strain evidence="12">KEN1</strain>
        <tissue evidence="12">Leaf</tissue>
    </source>
</reference>
<dbReference type="InterPro" id="IPR001611">
    <property type="entry name" value="Leu-rich_rpt"/>
</dbReference>
<keyword evidence="5" id="KW-0732">Signal</keyword>
<dbReference type="FunFam" id="3.80.10.10:FF:000275">
    <property type="entry name" value="Leucine-rich repeat receptor-like protein kinase"/>
    <property type="match status" value="1"/>
</dbReference>
<feature type="domain" description="Leucine-rich repeat-containing N-terminal plant-type" evidence="11">
    <location>
        <begin position="28"/>
        <end position="68"/>
    </location>
</feature>
<keyword evidence="7 10" id="KW-1133">Transmembrane helix</keyword>
<accession>A0AAW2VK07</accession>
<evidence type="ECO:0000256" key="9">
    <source>
        <dbReference type="ARBA" id="ARBA00023180"/>
    </source>
</evidence>
<comment type="caution">
    <text evidence="12">The sequence shown here is derived from an EMBL/GenBank/DDBJ whole genome shotgun (WGS) entry which is preliminary data.</text>
</comment>
<dbReference type="InterPro" id="IPR013210">
    <property type="entry name" value="LRR_N_plant-typ"/>
</dbReference>
<keyword evidence="9" id="KW-0325">Glycoprotein</keyword>
<evidence type="ECO:0000256" key="2">
    <source>
        <dbReference type="ARBA" id="ARBA00009592"/>
    </source>
</evidence>
<protein>
    <submittedName>
        <fullName evidence="12">Leucine-rich repeat receptor-like protein kinase</fullName>
    </submittedName>
</protein>
<sequence>MKHSSTYVVVLNFLCFFNVCISFTSSVNSDGLSLLALKAAIAGDPTHVLVSWSDSDSTPCNWAGITCDPTYHRVTSISLSSKNLTGYIPSEIGALSFLTFLDLSHNSFSGPLPHDITTLQNLVHLDISSNNFNGSLPENLSNLTHLTGTLNLSYNAFSGEVPASLAGFR</sequence>
<gene>
    <name evidence="12" type="ORF">Slati_3032800</name>
</gene>
<reference evidence="12" key="2">
    <citation type="journal article" date="2024" name="Plant">
        <title>Genomic evolution and insights into agronomic trait innovations of Sesamum species.</title>
        <authorList>
            <person name="Miao H."/>
            <person name="Wang L."/>
            <person name="Qu L."/>
            <person name="Liu H."/>
            <person name="Sun Y."/>
            <person name="Le M."/>
            <person name="Wang Q."/>
            <person name="Wei S."/>
            <person name="Zheng Y."/>
            <person name="Lin W."/>
            <person name="Duan Y."/>
            <person name="Cao H."/>
            <person name="Xiong S."/>
            <person name="Wang X."/>
            <person name="Wei L."/>
            <person name="Li C."/>
            <person name="Ma Q."/>
            <person name="Ju M."/>
            <person name="Zhao R."/>
            <person name="Li G."/>
            <person name="Mu C."/>
            <person name="Tian Q."/>
            <person name="Mei H."/>
            <person name="Zhang T."/>
            <person name="Gao T."/>
            <person name="Zhang H."/>
        </authorList>
    </citation>
    <scope>NUCLEOTIDE SEQUENCE</scope>
    <source>
        <strain evidence="12">KEN1</strain>
    </source>
</reference>
<evidence type="ECO:0000256" key="8">
    <source>
        <dbReference type="ARBA" id="ARBA00023136"/>
    </source>
</evidence>
<keyword evidence="4 10" id="KW-0812">Transmembrane</keyword>
<evidence type="ECO:0000256" key="7">
    <source>
        <dbReference type="ARBA" id="ARBA00022989"/>
    </source>
</evidence>
<evidence type="ECO:0000256" key="10">
    <source>
        <dbReference type="SAM" id="Phobius"/>
    </source>
</evidence>
<evidence type="ECO:0000256" key="5">
    <source>
        <dbReference type="ARBA" id="ARBA00022729"/>
    </source>
</evidence>
<dbReference type="GO" id="GO:0016301">
    <property type="term" value="F:kinase activity"/>
    <property type="evidence" value="ECO:0007669"/>
    <property type="project" value="UniProtKB-KW"/>
</dbReference>